<reference evidence="1 2" key="1">
    <citation type="submission" date="2022-06" db="EMBL/GenBank/DDBJ databases">
        <title>Genomic Encyclopedia of Archaeal and Bacterial Type Strains, Phase II (KMG-II): from individual species to whole genera.</title>
        <authorList>
            <person name="Goeker M."/>
        </authorList>
    </citation>
    <scope>NUCLEOTIDE SEQUENCE [LARGE SCALE GENOMIC DNA]</scope>
    <source>
        <strain evidence="1 2">DSM 44255</strain>
    </source>
</reference>
<sequence>MDDAALAALVVAAVRSAEGPRKERSSLRTLVRAKLTGTETNTSTWDRVNHPEGCSDETFAVVRQALSSDHEFASQAQQLAERIVWRKQVLPRRDAVLAIGGAMAGSLLGVLGNWFVNPAIEPHAQEEVDRAAQEAAEAKGILTMEAKVQEQPDDNSGWAFPEPLSSEQARDLLALNGPPRLPGALAGAGAVRMMVSGLDPERSITRLRLIVTNQWPKPILITDLRAEVTRTPVLAGTLVWAGAEGGVPVIGIGFDLDEDSPQAKVLGEDGEFGESWTYGENVELEPGSSQPFTVVGRTTRSCCAWHIIITARIDGTTRAFRVNEQPFITTAFAAHYQQRFGFNVQWPGSWVDHGPGRKF</sequence>
<name>A0ABT1IDX4_9PSEU</name>
<gene>
    <name evidence="1" type="ORF">LV75_003346</name>
</gene>
<protein>
    <submittedName>
        <fullName evidence="1">Uncharacterized protein</fullName>
    </submittedName>
</protein>
<dbReference type="RefSeq" id="WP_253887804.1">
    <property type="nucleotide sequence ID" value="NZ_BAAAVB010000013.1"/>
</dbReference>
<dbReference type="Proteomes" id="UP001205185">
    <property type="component" value="Unassembled WGS sequence"/>
</dbReference>
<evidence type="ECO:0000313" key="2">
    <source>
        <dbReference type="Proteomes" id="UP001205185"/>
    </source>
</evidence>
<comment type="caution">
    <text evidence="1">The sequence shown here is derived from an EMBL/GenBank/DDBJ whole genome shotgun (WGS) entry which is preliminary data.</text>
</comment>
<dbReference type="EMBL" id="JAMTCO010000008">
    <property type="protein sequence ID" value="MCP2270834.1"/>
    <property type="molecule type" value="Genomic_DNA"/>
</dbReference>
<evidence type="ECO:0000313" key="1">
    <source>
        <dbReference type="EMBL" id="MCP2270834.1"/>
    </source>
</evidence>
<accession>A0ABT1IDX4</accession>
<proteinExistence type="predicted"/>
<organism evidence="1 2">
    <name type="scientific">Actinokineospora diospyrosa</name>
    <dbReference type="NCBI Taxonomy" id="103728"/>
    <lineage>
        <taxon>Bacteria</taxon>
        <taxon>Bacillati</taxon>
        <taxon>Actinomycetota</taxon>
        <taxon>Actinomycetes</taxon>
        <taxon>Pseudonocardiales</taxon>
        <taxon>Pseudonocardiaceae</taxon>
        <taxon>Actinokineospora</taxon>
    </lineage>
</organism>
<keyword evidence="2" id="KW-1185">Reference proteome</keyword>